<proteinExistence type="predicted"/>
<keyword evidence="8" id="KW-1185">Reference proteome</keyword>
<feature type="transmembrane region" description="Helical" evidence="5">
    <location>
        <begin position="7"/>
        <end position="40"/>
    </location>
</feature>
<dbReference type="InterPro" id="IPR012340">
    <property type="entry name" value="NA-bd_OB-fold"/>
</dbReference>
<evidence type="ECO:0000256" key="2">
    <source>
        <dbReference type="ARBA" id="ARBA00022692"/>
    </source>
</evidence>
<dbReference type="eggNOG" id="COG1585">
    <property type="taxonomic scope" value="Bacteria"/>
</dbReference>
<dbReference type="EMBL" id="ACLR01000069">
    <property type="protein sequence ID" value="EEK17363.1"/>
    <property type="molecule type" value="Genomic_DNA"/>
</dbReference>
<dbReference type="AlphaFoldDB" id="C2MA84"/>
<feature type="domain" description="NfeD-like C-terminal" evidence="6">
    <location>
        <begin position="84"/>
        <end position="145"/>
    </location>
</feature>
<dbReference type="InterPro" id="IPR002810">
    <property type="entry name" value="NfeD-like_C"/>
</dbReference>
<dbReference type="OrthoDB" id="1119931at2"/>
<feature type="transmembrane region" description="Helical" evidence="5">
    <location>
        <begin position="46"/>
        <end position="66"/>
    </location>
</feature>
<evidence type="ECO:0000259" key="6">
    <source>
        <dbReference type="Pfam" id="PF01957"/>
    </source>
</evidence>
<protein>
    <submittedName>
        <fullName evidence="7">Nodulation efficiency protein D</fullName>
    </submittedName>
</protein>
<gene>
    <name evidence="7" type="ORF">PORUE0001_0035</name>
</gene>
<sequence length="151" mass="16424">MLDSPIYFWLIAGLLLLLVELLTPGFVVACFGIGALLAILPAALGASITWQVITFCIGSILALLLLRPMVRRLSRNKESARTGVEALYGRTARVTECIDASRETGRIAVDGDNWRARTVAPDMVIPRGEMVRIVSNDSIVMIVEPITQSAE</sequence>
<dbReference type="Gene3D" id="2.40.50.140">
    <property type="entry name" value="Nucleic acid-binding proteins"/>
    <property type="match status" value="1"/>
</dbReference>
<evidence type="ECO:0000256" key="4">
    <source>
        <dbReference type="ARBA" id="ARBA00023136"/>
    </source>
</evidence>
<keyword evidence="4 5" id="KW-0472">Membrane</keyword>
<comment type="subcellular location">
    <subcellularLocation>
        <location evidence="1">Membrane</location>
        <topology evidence="1">Multi-pass membrane protein</topology>
    </subcellularLocation>
</comment>
<evidence type="ECO:0000256" key="3">
    <source>
        <dbReference type="ARBA" id="ARBA00022989"/>
    </source>
</evidence>
<dbReference type="Proteomes" id="UP000003303">
    <property type="component" value="Unassembled WGS sequence"/>
</dbReference>
<reference evidence="7 8" key="1">
    <citation type="submission" date="2009-04" db="EMBL/GenBank/DDBJ databases">
        <authorList>
            <person name="Sebastian Y."/>
            <person name="Madupu R."/>
            <person name="Durkin A.S."/>
            <person name="Torralba M."/>
            <person name="Methe B."/>
            <person name="Sutton G.G."/>
            <person name="Strausberg R.L."/>
            <person name="Nelson K.E."/>
        </authorList>
    </citation>
    <scope>NUCLEOTIDE SEQUENCE [LARGE SCALE GENOMIC DNA]</scope>
    <source>
        <strain evidence="7 8">60-3</strain>
    </source>
</reference>
<dbReference type="InterPro" id="IPR052165">
    <property type="entry name" value="Membrane_assoc_protease"/>
</dbReference>
<evidence type="ECO:0000313" key="7">
    <source>
        <dbReference type="EMBL" id="EEK17363.1"/>
    </source>
</evidence>
<comment type="caution">
    <text evidence="7">The sequence shown here is derived from an EMBL/GenBank/DDBJ whole genome shotgun (WGS) entry which is preliminary data.</text>
</comment>
<organism evidence="7 8">
    <name type="scientific">Porphyromonas uenonis 60-3</name>
    <dbReference type="NCBI Taxonomy" id="596327"/>
    <lineage>
        <taxon>Bacteria</taxon>
        <taxon>Pseudomonadati</taxon>
        <taxon>Bacteroidota</taxon>
        <taxon>Bacteroidia</taxon>
        <taxon>Bacteroidales</taxon>
        <taxon>Porphyromonadaceae</taxon>
        <taxon>Porphyromonas</taxon>
    </lineage>
</organism>
<evidence type="ECO:0000256" key="1">
    <source>
        <dbReference type="ARBA" id="ARBA00004141"/>
    </source>
</evidence>
<dbReference type="PANTHER" id="PTHR33507:SF3">
    <property type="entry name" value="INNER MEMBRANE PROTEIN YBBJ"/>
    <property type="match status" value="1"/>
</dbReference>
<name>C2MA84_9PORP</name>
<dbReference type="SUPFAM" id="SSF141322">
    <property type="entry name" value="NfeD domain-like"/>
    <property type="match status" value="1"/>
</dbReference>
<evidence type="ECO:0000256" key="5">
    <source>
        <dbReference type="SAM" id="Phobius"/>
    </source>
</evidence>
<accession>C2MA84</accession>
<keyword evidence="3 5" id="KW-1133">Transmembrane helix</keyword>
<dbReference type="GO" id="GO:0005886">
    <property type="term" value="C:plasma membrane"/>
    <property type="evidence" value="ECO:0007669"/>
    <property type="project" value="TreeGrafter"/>
</dbReference>
<keyword evidence="2 5" id="KW-0812">Transmembrane</keyword>
<dbReference type="STRING" id="596327.PORUE0001_0035"/>
<dbReference type="Pfam" id="PF01957">
    <property type="entry name" value="NfeD"/>
    <property type="match status" value="1"/>
</dbReference>
<dbReference type="RefSeq" id="WP_007364794.1">
    <property type="nucleotide sequence ID" value="NZ_ACLR01000069.1"/>
</dbReference>
<dbReference type="PANTHER" id="PTHR33507">
    <property type="entry name" value="INNER MEMBRANE PROTEIN YBBJ"/>
    <property type="match status" value="1"/>
</dbReference>
<evidence type="ECO:0000313" key="8">
    <source>
        <dbReference type="Proteomes" id="UP000003303"/>
    </source>
</evidence>